<sequence>MLRSLLKTAISSSKLNSTSTLLIPTTTNLLSSSHFSSKASKSSSSSSGGAKGSKNKIKQKTKPSSTTAASQTEDLPTLDEDIDLSLDDESRVRNLSEEINDKSLDVGLNGRPLFTRTKTISQLTRKDTCFYMEFSLDELNEVLPEGLPEGMTKEFDEAKRNGLLVRQNFLELRDNFRRIVDPTLCSANGKVPKVRKQIVLDGPASGGKSIALAMLVKWAREQGWLVLYVPKGKEWTHGGYFYHNPQTELWDTPVQAGGGLGWMRGGDSMTMAERFQLFHLVQAGISPPPAAGGVVIPLREKIYLGKNIPVLFCIAHWFTFSEYGEPVTVRSSRPIHSKELATVRAFRSMMHDNMMVGAFSHSTAVGKLRKDLPDVPVDARVDFPRYSLNEAASVCYYYVRQRLIRREVFSDEKWKKIYYLSNGNGAEMRWLAPFIR</sequence>
<evidence type="ECO:0000256" key="2">
    <source>
        <dbReference type="ARBA" id="ARBA00009863"/>
    </source>
</evidence>
<dbReference type="FunCoup" id="A0A2G5EV47">
    <property type="interactions" value="3077"/>
</dbReference>
<evidence type="ECO:0000256" key="1">
    <source>
        <dbReference type="ARBA" id="ARBA00004173"/>
    </source>
</evidence>
<evidence type="ECO:0000313" key="10">
    <source>
        <dbReference type="Proteomes" id="UP000230069"/>
    </source>
</evidence>
<comment type="subcellular location">
    <subcellularLocation>
        <location evidence="1">Mitochondrion</location>
    </subcellularLocation>
</comment>
<evidence type="ECO:0000256" key="4">
    <source>
        <dbReference type="ARBA" id="ARBA00022980"/>
    </source>
</evidence>
<dbReference type="AlphaFoldDB" id="A0A2G5EV47"/>
<keyword evidence="5" id="KW-0496">Mitochondrion</keyword>
<organism evidence="9 10">
    <name type="scientific">Aquilegia coerulea</name>
    <name type="common">Rocky mountain columbine</name>
    <dbReference type="NCBI Taxonomy" id="218851"/>
    <lineage>
        <taxon>Eukaryota</taxon>
        <taxon>Viridiplantae</taxon>
        <taxon>Streptophyta</taxon>
        <taxon>Embryophyta</taxon>
        <taxon>Tracheophyta</taxon>
        <taxon>Spermatophyta</taxon>
        <taxon>Magnoliopsida</taxon>
        <taxon>Ranunculales</taxon>
        <taxon>Ranunculaceae</taxon>
        <taxon>Thalictroideae</taxon>
        <taxon>Aquilegia</taxon>
    </lineage>
</organism>
<dbReference type="EMBL" id="KZ305021">
    <property type="protein sequence ID" value="PIA59608.1"/>
    <property type="molecule type" value="Genomic_DNA"/>
</dbReference>
<dbReference type="OrthoDB" id="274828at2759"/>
<feature type="compositionally biased region" description="Polar residues" evidence="8">
    <location>
        <begin position="62"/>
        <end position="74"/>
    </location>
</feature>
<dbReference type="GO" id="GO:0005763">
    <property type="term" value="C:mitochondrial small ribosomal subunit"/>
    <property type="evidence" value="ECO:0007669"/>
    <property type="project" value="TreeGrafter"/>
</dbReference>
<evidence type="ECO:0000313" key="9">
    <source>
        <dbReference type="EMBL" id="PIA59608.1"/>
    </source>
</evidence>
<keyword evidence="6" id="KW-0687">Ribonucleoprotein</keyword>
<accession>A0A2G5EV47</accession>
<feature type="region of interest" description="Disordered" evidence="8">
    <location>
        <begin position="33"/>
        <end position="83"/>
    </location>
</feature>
<dbReference type="InterPro" id="IPR019368">
    <property type="entry name" value="Ribosomal_mS29"/>
</dbReference>
<proteinExistence type="inferred from homology"/>
<keyword evidence="10" id="KW-1185">Reference proteome</keyword>
<gene>
    <name evidence="9" type="ORF">AQUCO_00400473v1</name>
</gene>
<keyword evidence="4" id="KW-0689">Ribosomal protein</keyword>
<dbReference type="PANTHER" id="PTHR12810:SF0">
    <property type="entry name" value="SMALL RIBOSOMAL SUBUNIT PROTEIN MS29"/>
    <property type="match status" value="1"/>
</dbReference>
<keyword evidence="3" id="KW-0809">Transit peptide</keyword>
<comment type="similarity">
    <text evidence="2">Belongs to the mitochondrion-specific ribosomal protein mS29 family.</text>
</comment>
<protein>
    <recommendedName>
        <fullName evidence="7">Small ribosomal subunit protein mS29</fullName>
    </recommendedName>
</protein>
<feature type="compositionally biased region" description="Low complexity" evidence="8">
    <location>
        <begin position="33"/>
        <end position="48"/>
    </location>
</feature>
<evidence type="ECO:0000256" key="6">
    <source>
        <dbReference type="ARBA" id="ARBA00023274"/>
    </source>
</evidence>
<dbReference type="STRING" id="218851.A0A2G5EV47"/>
<name>A0A2G5EV47_AQUCA</name>
<evidence type="ECO:0000256" key="5">
    <source>
        <dbReference type="ARBA" id="ARBA00023128"/>
    </source>
</evidence>
<dbReference type="Proteomes" id="UP000230069">
    <property type="component" value="Unassembled WGS sequence"/>
</dbReference>
<evidence type="ECO:0000256" key="7">
    <source>
        <dbReference type="ARBA" id="ARBA00035140"/>
    </source>
</evidence>
<dbReference type="PANTHER" id="PTHR12810">
    <property type="entry name" value="MITOCHONDRIAL 28S RIBOSOMAL PROTEIN S29"/>
    <property type="match status" value="1"/>
</dbReference>
<dbReference type="GO" id="GO:0003735">
    <property type="term" value="F:structural constituent of ribosome"/>
    <property type="evidence" value="ECO:0007669"/>
    <property type="project" value="TreeGrafter"/>
</dbReference>
<dbReference type="Pfam" id="PF10236">
    <property type="entry name" value="DAP3"/>
    <property type="match status" value="1"/>
</dbReference>
<evidence type="ECO:0000256" key="8">
    <source>
        <dbReference type="SAM" id="MobiDB-lite"/>
    </source>
</evidence>
<evidence type="ECO:0000256" key="3">
    <source>
        <dbReference type="ARBA" id="ARBA00022946"/>
    </source>
</evidence>
<reference evidence="9 10" key="1">
    <citation type="submission" date="2017-09" db="EMBL/GenBank/DDBJ databases">
        <title>WGS assembly of Aquilegia coerulea Goldsmith.</title>
        <authorList>
            <person name="Hodges S."/>
            <person name="Kramer E."/>
            <person name="Nordborg M."/>
            <person name="Tomkins J."/>
            <person name="Borevitz J."/>
            <person name="Derieg N."/>
            <person name="Yan J."/>
            <person name="Mihaltcheva S."/>
            <person name="Hayes R.D."/>
            <person name="Rokhsar D."/>
        </authorList>
    </citation>
    <scope>NUCLEOTIDE SEQUENCE [LARGE SCALE GENOMIC DNA]</scope>
    <source>
        <strain evidence="10">cv. Goldsmith</strain>
    </source>
</reference>
<dbReference type="InParanoid" id="A0A2G5EV47"/>